<dbReference type="EMBL" id="PYFT01000001">
    <property type="protein sequence ID" value="PSR56055.1"/>
    <property type="molecule type" value="Genomic_DNA"/>
</dbReference>
<reference evidence="1 2" key="1">
    <citation type="submission" date="2018-03" db="EMBL/GenBank/DDBJ databases">
        <title>Adhaeribacter sp. HMF7605 Genome sequencing and assembly.</title>
        <authorList>
            <person name="Kang H."/>
            <person name="Kang J."/>
            <person name="Cha I."/>
            <person name="Kim H."/>
            <person name="Joh K."/>
        </authorList>
    </citation>
    <scope>NUCLEOTIDE SEQUENCE [LARGE SCALE GENOMIC DNA]</scope>
    <source>
        <strain evidence="1 2">HMF7605</strain>
    </source>
</reference>
<dbReference type="Proteomes" id="UP000240357">
    <property type="component" value="Unassembled WGS sequence"/>
</dbReference>
<keyword evidence="2" id="KW-1185">Reference proteome</keyword>
<name>A0A2T2YKQ9_9BACT</name>
<organism evidence="1 2">
    <name type="scientific">Adhaeribacter arboris</name>
    <dbReference type="NCBI Taxonomy" id="2072846"/>
    <lineage>
        <taxon>Bacteria</taxon>
        <taxon>Pseudomonadati</taxon>
        <taxon>Bacteroidota</taxon>
        <taxon>Cytophagia</taxon>
        <taxon>Cytophagales</taxon>
        <taxon>Hymenobacteraceae</taxon>
        <taxon>Adhaeribacter</taxon>
    </lineage>
</organism>
<evidence type="ECO:0000313" key="1">
    <source>
        <dbReference type="EMBL" id="PSR56055.1"/>
    </source>
</evidence>
<dbReference type="AlphaFoldDB" id="A0A2T2YKQ9"/>
<protein>
    <submittedName>
        <fullName evidence="1">Uncharacterized protein</fullName>
    </submittedName>
</protein>
<proteinExistence type="predicted"/>
<comment type="caution">
    <text evidence="1">The sequence shown here is derived from an EMBL/GenBank/DDBJ whole genome shotgun (WGS) entry which is preliminary data.</text>
</comment>
<evidence type="ECO:0000313" key="2">
    <source>
        <dbReference type="Proteomes" id="UP000240357"/>
    </source>
</evidence>
<accession>A0A2T2YKQ9</accession>
<gene>
    <name evidence="1" type="ORF">AHMF7605_22415</name>
</gene>
<dbReference type="RefSeq" id="WP_106932233.1">
    <property type="nucleotide sequence ID" value="NZ_PYFT01000001.1"/>
</dbReference>
<sequence length="79" mass="9219">MQNECQNQEQPFDPRALINFIVNVIEPDTAARTLDKAMFFLISYVITENIVNPDQFDLYWNLREMRNAILVGSNNINLD</sequence>